<evidence type="ECO:0000256" key="11">
    <source>
        <dbReference type="ARBA" id="ARBA00023136"/>
    </source>
</evidence>
<organism evidence="14 15">
    <name type="scientific">Amycolatopsis roodepoortensis</name>
    <dbReference type="NCBI Taxonomy" id="700274"/>
    <lineage>
        <taxon>Bacteria</taxon>
        <taxon>Bacillati</taxon>
        <taxon>Actinomycetota</taxon>
        <taxon>Actinomycetes</taxon>
        <taxon>Pseudonocardiales</taxon>
        <taxon>Pseudonocardiaceae</taxon>
        <taxon>Amycolatopsis</taxon>
    </lineage>
</organism>
<dbReference type="InterPro" id="IPR050083">
    <property type="entry name" value="HtpX_protease"/>
</dbReference>
<dbReference type="CDD" id="cd07328">
    <property type="entry name" value="M48_Ste24p_like"/>
    <property type="match status" value="1"/>
</dbReference>
<dbReference type="GO" id="GO:0008233">
    <property type="term" value="F:peptidase activity"/>
    <property type="evidence" value="ECO:0007669"/>
    <property type="project" value="UniProtKB-KW"/>
</dbReference>
<comment type="caution">
    <text evidence="14">The sequence shown here is derived from an EMBL/GenBank/DDBJ whole genome shotgun (WGS) entry which is preliminary data.</text>
</comment>
<dbReference type="PANTHER" id="PTHR43221">
    <property type="entry name" value="PROTEASE HTPX"/>
    <property type="match status" value="1"/>
</dbReference>
<evidence type="ECO:0000256" key="9">
    <source>
        <dbReference type="ARBA" id="ARBA00022989"/>
    </source>
</evidence>
<dbReference type="InterPro" id="IPR001915">
    <property type="entry name" value="Peptidase_M48"/>
</dbReference>
<gene>
    <name evidence="14" type="ORF">H4W30_006130</name>
</gene>
<dbReference type="EMBL" id="JADBEJ010000005">
    <property type="protein sequence ID" value="MBE1579070.1"/>
    <property type="molecule type" value="Genomic_DNA"/>
</dbReference>
<comment type="subcellular location">
    <subcellularLocation>
        <location evidence="2">Cell membrane</location>
        <topology evidence="2">Multi-pass membrane protein</topology>
    </subcellularLocation>
</comment>
<evidence type="ECO:0000259" key="13">
    <source>
        <dbReference type="Pfam" id="PF01435"/>
    </source>
</evidence>
<feature type="transmembrane region" description="Helical" evidence="12">
    <location>
        <begin position="9"/>
        <end position="34"/>
    </location>
</feature>
<dbReference type="Proteomes" id="UP000656548">
    <property type="component" value="Unassembled WGS sequence"/>
</dbReference>
<evidence type="ECO:0000256" key="12">
    <source>
        <dbReference type="SAM" id="Phobius"/>
    </source>
</evidence>
<reference evidence="14 15" key="1">
    <citation type="submission" date="2020-10" db="EMBL/GenBank/DDBJ databases">
        <title>Sequencing the genomes of 1000 actinobacteria strains.</title>
        <authorList>
            <person name="Klenk H.-P."/>
        </authorList>
    </citation>
    <scope>NUCLEOTIDE SEQUENCE [LARGE SCALE GENOMIC DNA]</scope>
    <source>
        <strain evidence="14 15">DSM 46661</strain>
    </source>
</reference>
<keyword evidence="7" id="KW-0378">Hydrolase</keyword>
<keyword evidence="11 12" id="KW-0472">Membrane</keyword>
<keyword evidence="4 14" id="KW-0645">Protease</keyword>
<evidence type="ECO:0000313" key="15">
    <source>
        <dbReference type="Proteomes" id="UP000656548"/>
    </source>
</evidence>
<feature type="domain" description="Peptidase M48" evidence="13">
    <location>
        <begin position="116"/>
        <end position="304"/>
    </location>
</feature>
<comment type="cofactor">
    <cofactor evidence="1">
        <name>Zn(2+)</name>
        <dbReference type="ChEBI" id="CHEBI:29105"/>
    </cofactor>
</comment>
<evidence type="ECO:0000256" key="1">
    <source>
        <dbReference type="ARBA" id="ARBA00001947"/>
    </source>
</evidence>
<evidence type="ECO:0000313" key="14">
    <source>
        <dbReference type="EMBL" id="MBE1579070.1"/>
    </source>
</evidence>
<dbReference type="PANTHER" id="PTHR43221:SF1">
    <property type="entry name" value="PROTEASE HTPX"/>
    <property type="match status" value="1"/>
</dbReference>
<sequence>MRIGVVKVVFLVVGFYALDTLIFLLLAFGGGFLLAGIDNVPLFILAALGLGLLFGAGVVALLPMRPVPFVPKGVPLYRDDAPELWATLTELAETIGTRPPDQVWLTAGPGASVVEEARLFGLKPGRRFLSIGLPTLQAFTRAQASAVLAHEFAHYAQLDGRTSVTGYRSHVAVARMLDRFPRSTINPLAWLFRGYARLFVLTQRVASRRREYGADQVMGRIAGRAAAHSALRLHARLGEEWTRYLSVHVGPGADVGMAPDDLYGGFAGMLEARRERLATMDEPIRPPSRWDTHPPTAERLWALDTAPDKSDVDERPALGLLADPVRSAARLEEASFDFGECRRLPWDTYPREVALARLKVDAEAAYRAIARASGQPGGSLEALLTLPGADVPEDGLTAAIVLAALDAGTMRFVHRWDDEPDFVLADGSFLDFDLVEDLLIGEPEHAARARAALARLGIDPAAANGGTERLSPGEAPVIGGLASVKFDDRPGHLVITERGLIFSPGPEAEADSGKDALLALMAQAPFAVAARAGAVWLPYEEFSHVEKQRDIPLKATVTLYNGVEHRIHAVYTGYVHEKSHETILRVLR</sequence>
<evidence type="ECO:0000256" key="6">
    <source>
        <dbReference type="ARBA" id="ARBA00022723"/>
    </source>
</evidence>
<keyword evidence="6" id="KW-0479">Metal-binding</keyword>
<dbReference type="GO" id="GO:0006508">
    <property type="term" value="P:proteolysis"/>
    <property type="evidence" value="ECO:0007669"/>
    <property type="project" value="UniProtKB-KW"/>
</dbReference>
<evidence type="ECO:0000256" key="7">
    <source>
        <dbReference type="ARBA" id="ARBA00022801"/>
    </source>
</evidence>
<evidence type="ECO:0000256" key="2">
    <source>
        <dbReference type="ARBA" id="ARBA00004651"/>
    </source>
</evidence>
<protein>
    <submittedName>
        <fullName evidence="14">Zn-dependent protease with chaperone function</fullName>
    </submittedName>
</protein>
<keyword evidence="5 12" id="KW-0812">Transmembrane</keyword>
<proteinExistence type="predicted"/>
<evidence type="ECO:0000256" key="4">
    <source>
        <dbReference type="ARBA" id="ARBA00022670"/>
    </source>
</evidence>
<accession>A0ABR9LFJ7</accession>
<dbReference type="Pfam" id="PF01435">
    <property type="entry name" value="Peptidase_M48"/>
    <property type="match status" value="1"/>
</dbReference>
<dbReference type="RefSeq" id="WP_192745898.1">
    <property type="nucleotide sequence ID" value="NZ_JADBEJ010000005.1"/>
</dbReference>
<feature type="transmembrane region" description="Helical" evidence="12">
    <location>
        <begin position="40"/>
        <end position="62"/>
    </location>
</feature>
<dbReference type="Gene3D" id="3.30.2010.10">
    <property type="entry name" value="Metalloproteases ('zincins'), catalytic domain"/>
    <property type="match status" value="1"/>
</dbReference>
<evidence type="ECO:0000256" key="10">
    <source>
        <dbReference type="ARBA" id="ARBA00023049"/>
    </source>
</evidence>
<name>A0ABR9LFJ7_9PSEU</name>
<evidence type="ECO:0000256" key="8">
    <source>
        <dbReference type="ARBA" id="ARBA00022833"/>
    </source>
</evidence>
<keyword evidence="8" id="KW-0862">Zinc</keyword>
<keyword evidence="10" id="KW-0482">Metalloprotease</keyword>
<evidence type="ECO:0000256" key="5">
    <source>
        <dbReference type="ARBA" id="ARBA00022692"/>
    </source>
</evidence>
<evidence type="ECO:0000256" key="3">
    <source>
        <dbReference type="ARBA" id="ARBA00022475"/>
    </source>
</evidence>
<keyword evidence="15" id="KW-1185">Reference proteome</keyword>
<keyword evidence="3" id="KW-1003">Cell membrane</keyword>
<keyword evidence="9 12" id="KW-1133">Transmembrane helix</keyword>